<feature type="transmembrane region" description="Helical" evidence="3">
    <location>
        <begin position="295"/>
        <end position="319"/>
    </location>
</feature>
<proteinExistence type="inferred from homology"/>
<sequence length="416" mass="45986">MSLRLTFVYKHSESCFRAIFVAVDLSISWALSRSLTRLVSDFSDFKEKVRLEDDVEFDDQEFRGGVWRYRNVPLYTYSSTFLDGIGNKEDVIGVFSLIIYTLLLIPLIKYVFIVLLCNDNGDGGTFAIYSLLCRYTKVGLIPNSQSEDRELSNYNLDISSPETQRAINIRQRLEKSTAAKITLFLVTILGTSMVIGDGVLTPCISVLSAVGGIKSLGQDAVMWISIVILILLFAVKRYGTDKVGASFAPIILLWFALNAGICLYNLFAYDITVLRAFYPKYIFDYFSRNGKQARISLGGVILCITGAEAMFADLGHFNVRSIQASSIYNDLISFSGIALPALLAAYGGQTAYLVKNPDQVGDTFYASIPDPLYWTTFVVAVLAAIIASQAMISGSFWIIAQSLSLGCFPGLKLFTL</sequence>
<dbReference type="PANTHER" id="PTHR30540:SF94">
    <property type="entry name" value="POTASSIUM TRANSPORTER 5"/>
    <property type="match status" value="1"/>
</dbReference>
<keyword evidence="6" id="KW-1185">Reference proteome</keyword>
<keyword evidence="3" id="KW-0472">Membrane</keyword>
<feature type="transmembrane region" description="Helical" evidence="3">
    <location>
        <begin position="177"/>
        <end position="196"/>
    </location>
</feature>
<dbReference type="Pfam" id="PF02705">
    <property type="entry name" value="K_trans"/>
    <property type="match status" value="1"/>
</dbReference>
<organism evidence="5 6">
    <name type="scientific">Acer negundo</name>
    <name type="common">Box elder</name>
    <dbReference type="NCBI Taxonomy" id="4023"/>
    <lineage>
        <taxon>Eukaryota</taxon>
        <taxon>Viridiplantae</taxon>
        <taxon>Streptophyta</taxon>
        <taxon>Embryophyta</taxon>
        <taxon>Tracheophyta</taxon>
        <taxon>Spermatophyta</taxon>
        <taxon>Magnoliopsida</taxon>
        <taxon>eudicotyledons</taxon>
        <taxon>Gunneridae</taxon>
        <taxon>Pentapetalae</taxon>
        <taxon>rosids</taxon>
        <taxon>malvids</taxon>
        <taxon>Sapindales</taxon>
        <taxon>Sapindaceae</taxon>
        <taxon>Hippocastanoideae</taxon>
        <taxon>Acereae</taxon>
        <taxon>Acer</taxon>
    </lineage>
</organism>
<dbReference type="EMBL" id="JAJSOW010000107">
    <property type="protein sequence ID" value="KAI9156217.1"/>
    <property type="molecule type" value="Genomic_DNA"/>
</dbReference>
<keyword evidence="3" id="KW-0812">Transmembrane</keyword>
<gene>
    <name evidence="5" type="ORF">LWI28_002363</name>
</gene>
<dbReference type="InterPro" id="IPR003855">
    <property type="entry name" value="K+_transporter"/>
</dbReference>
<dbReference type="GO" id="GO:0015079">
    <property type="term" value="F:potassium ion transmembrane transporter activity"/>
    <property type="evidence" value="ECO:0007669"/>
    <property type="project" value="InterPro"/>
</dbReference>
<comment type="similarity">
    <text evidence="2">Belongs to the HAK/KUP transporter (TC 2.A.72.3) family.</text>
</comment>
<feature type="transmembrane region" description="Helical" evidence="3">
    <location>
        <begin position="91"/>
        <end position="116"/>
    </location>
</feature>
<comment type="caution">
    <text evidence="5">The sequence shown here is derived from an EMBL/GenBank/DDBJ whole genome shotgun (WGS) entry which is preliminary data.</text>
</comment>
<evidence type="ECO:0000256" key="1">
    <source>
        <dbReference type="ARBA" id="ARBA00004651"/>
    </source>
</evidence>
<feature type="domain" description="K+ potassium transporter integral membrane" evidence="4">
    <location>
        <begin position="73"/>
        <end position="413"/>
    </location>
</feature>
<dbReference type="Proteomes" id="UP001064489">
    <property type="component" value="Chromosome 12"/>
</dbReference>
<keyword evidence="3" id="KW-1133">Transmembrane helix</keyword>
<feature type="transmembrane region" description="Helical" evidence="3">
    <location>
        <begin position="331"/>
        <end position="352"/>
    </location>
</feature>
<dbReference type="InterPro" id="IPR053951">
    <property type="entry name" value="K_trans_N"/>
</dbReference>
<reference evidence="5" key="1">
    <citation type="journal article" date="2022" name="Plant J.">
        <title>Strategies of tolerance reflected in two North American maple genomes.</title>
        <authorList>
            <person name="McEvoy S.L."/>
            <person name="Sezen U.U."/>
            <person name="Trouern-Trend A."/>
            <person name="McMahon S.M."/>
            <person name="Schaberg P.G."/>
            <person name="Yang J."/>
            <person name="Wegrzyn J.L."/>
            <person name="Swenson N.G."/>
        </authorList>
    </citation>
    <scope>NUCLEOTIDE SEQUENCE</scope>
    <source>
        <strain evidence="5">91603</strain>
    </source>
</reference>
<reference evidence="5" key="2">
    <citation type="submission" date="2023-02" db="EMBL/GenBank/DDBJ databases">
        <authorList>
            <person name="Swenson N.G."/>
            <person name="Wegrzyn J.L."/>
            <person name="Mcevoy S.L."/>
        </authorList>
    </citation>
    <scope>NUCLEOTIDE SEQUENCE</scope>
    <source>
        <strain evidence="5">91603</strain>
        <tissue evidence="5">Leaf</tissue>
    </source>
</reference>
<feature type="transmembrane region" description="Helical" evidence="3">
    <location>
        <begin position="372"/>
        <end position="399"/>
    </location>
</feature>
<feature type="transmembrane region" description="Helical" evidence="3">
    <location>
        <begin position="216"/>
        <end position="235"/>
    </location>
</feature>
<feature type="transmembrane region" description="Helical" evidence="3">
    <location>
        <begin position="247"/>
        <end position="267"/>
    </location>
</feature>
<evidence type="ECO:0000313" key="5">
    <source>
        <dbReference type="EMBL" id="KAI9156217.1"/>
    </source>
</evidence>
<dbReference type="AlphaFoldDB" id="A0AAD5I8Z5"/>
<name>A0AAD5I8Z5_ACENE</name>
<accession>A0AAD5I8Z5</accession>
<dbReference type="GO" id="GO:0005886">
    <property type="term" value="C:plasma membrane"/>
    <property type="evidence" value="ECO:0007669"/>
    <property type="project" value="UniProtKB-SubCell"/>
</dbReference>
<evidence type="ECO:0000256" key="2">
    <source>
        <dbReference type="ARBA" id="ARBA00008440"/>
    </source>
</evidence>
<evidence type="ECO:0000259" key="4">
    <source>
        <dbReference type="Pfam" id="PF02705"/>
    </source>
</evidence>
<comment type="subcellular location">
    <subcellularLocation>
        <location evidence="1">Cell membrane</location>
        <topology evidence="1">Multi-pass membrane protein</topology>
    </subcellularLocation>
</comment>
<evidence type="ECO:0000313" key="6">
    <source>
        <dbReference type="Proteomes" id="UP001064489"/>
    </source>
</evidence>
<evidence type="ECO:0000256" key="3">
    <source>
        <dbReference type="SAM" id="Phobius"/>
    </source>
</evidence>
<protein>
    <recommendedName>
        <fullName evidence="4">K+ potassium transporter integral membrane domain-containing protein</fullName>
    </recommendedName>
</protein>
<dbReference type="PANTHER" id="PTHR30540">
    <property type="entry name" value="OSMOTIC STRESS POTASSIUM TRANSPORTER"/>
    <property type="match status" value="1"/>
</dbReference>